<organism evidence="3 4">
    <name type="scientific">Cyphellophora europaea (strain CBS 101466)</name>
    <name type="common">Phialophora europaea</name>
    <dbReference type="NCBI Taxonomy" id="1220924"/>
    <lineage>
        <taxon>Eukaryota</taxon>
        <taxon>Fungi</taxon>
        <taxon>Dikarya</taxon>
        <taxon>Ascomycota</taxon>
        <taxon>Pezizomycotina</taxon>
        <taxon>Eurotiomycetes</taxon>
        <taxon>Chaetothyriomycetidae</taxon>
        <taxon>Chaetothyriales</taxon>
        <taxon>Cyphellophoraceae</taxon>
        <taxon>Cyphellophora</taxon>
    </lineage>
</organism>
<dbReference type="AlphaFoldDB" id="W2RSB3"/>
<keyword evidence="2" id="KW-0472">Membrane</keyword>
<evidence type="ECO:0000313" key="4">
    <source>
        <dbReference type="Proteomes" id="UP000030752"/>
    </source>
</evidence>
<evidence type="ECO:0000256" key="1">
    <source>
        <dbReference type="SAM" id="MobiDB-lite"/>
    </source>
</evidence>
<dbReference type="EMBL" id="KB822721">
    <property type="protein sequence ID" value="ETN39342.1"/>
    <property type="molecule type" value="Genomic_DNA"/>
</dbReference>
<feature type="transmembrane region" description="Helical" evidence="2">
    <location>
        <begin position="466"/>
        <end position="486"/>
    </location>
</feature>
<accession>W2RSB3</accession>
<gene>
    <name evidence="3" type="ORF">HMPREF1541_05565</name>
</gene>
<feature type="transmembrane region" description="Helical" evidence="2">
    <location>
        <begin position="568"/>
        <end position="587"/>
    </location>
</feature>
<sequence>MVREKWLPEFDKRREFWLGSENTHAIQENPFNLDDGDIIRSFMRNGEVLGTCTPGANLLGRLYGRMFLEDLNSTEMDKEKNALLYDCASDGDGYRPRKNPGPLTARQLFDLLSKDRFHVCRSDSSMKMDPVDTPSSVTMARDPDASSNIETKEPDAERRRIYIADLDRWYVLALMATASIHQAGPLQRALYWHHASEGYIGLNVGRGLPVFELAFHLPFQAFRPQNAGPLPPGARDVSFLDWDSDDSSVMCRAIYSCTVAGPDKWRWVAYCFVDTYFDGENDGRESAEDHFNDTEGPMGISSLDPCGYGFTNEDIGPDPRCWFLKVLDYRLAMINAEFTEVVSRIESSTTCYREKHYPSSDASEAELKRTENWMHEIQRLIPDVSSTLSKTLRACEGFLHGDIKEFSPEVSETQRISLGMIKQHTGSLLRLQGKLCELKETCATYNTDLTFLMDRHQRDLARDNRAVSLILMICTPVLLTSGIFSMEDEVRKRTFPSIAASSASFFKVLSIFTAVITLAAMQQNLVRLPKQWRWNNLRDGPCHVLNGLLIRWLRMILQHALQQSLTRMALRGVCAMIACVIQMYKGFLSWFRFRSNPALQDDAQDAQLEPTQRIERGLGSSSYRTHGPIGV</sequence>
<dbReference type="InParanoid" id="W2RSB3"/>
<keyword evidence="4" id="KW-1185">Reference proteome</keyword>
<evidence type="ECO:0000256" key="2">
    <source>
        <dbReference type="SAM" id="Phobius"/>
    </source>
</evidence>
<dbReference type="RefSeq" id="XP_008718127.1">
    <property type="nucleotide sequence ID" value="XM_008719905.1"/>
</dbReference>
<keyword evidence="2" id="KW-0812">Transmembrane</keyword>
<proteinExistence type="predicted"/>
<name>W2RSB3_CYPE1</name>
<dbReference type="VEuPathDB" id="FungiDB:HMPREF1541_05565"/>
<feature type="transmembrane region" description="Helical" evidence="2">
    <location>
        <begin position="498"/>
        <end position="521"/>
    </location>
</feature>
<protein>
    <submittedName>
        <fullName evidence="3">Uncharacterized protein</fullName>
    </submittedName>
</protein>
<dbReference type="GeneID" id="19972904"/>
<feature type="region of interest" description="Disordered" evidence="1">
    <location>
        <begin position="124"/>
        <end position="150"/>
    </location>
</feature>
<dbReference type="Proteomes" id="UP000030752">
    <property type="component" value="Unassembled WGS sequence"/>
</dbReference>
<dbReference type="STRING" id="1220924.W2RSB3"/>
<evidence type="ECO:0000313" key="3">
    <source>
        <dbReference type="EMBL" id="ETN39342.1"/>
    </source>
</evidence>
<reference evidence="3 4" key="1">
    <citation type="submission" date="2013-03" db="EMBL/GenBank/DDBJ databases">
        <title>The Genome Sequence of Phialophora europaea CBS 101466.</title>
        <authorList>
            <consortium name="The Broad Institute Genomics Platform"/>
            <person name="Cuomo C."/>
            <person name="de Hoog S."/>
            <person name="Gorbushina A."/>
            <person name="Walker B."/>
            <person name="Young S.K."/>
            <person name="Zeng Q."/>
            <person name="Gargeya S."/>
            <person name="Fitzgerald M."/>
            <person name="Haas B."/>
            <person name="Abouelleil A."/>
            <person name="Allen A.W."/>
            <person name="Alvarado L."/>
            <person name="Arachchi H.M."/>
            <person name="Berlin A.M."/>
            <person name="Chapman S.B."/>
            <person name="Gainer-Dewar J."/>
            <person name="Goldberg J."/>
            <person name="Griggs A."/>
            <person name="Gujja S."/>
            <person name="Hansen M."/>
            <person name="Howarth C."/>
            <person name="Imamovic A."/>
            <person name="Ireland A."/>
            <person name="Larimer J."/>
            <person name="McCowan C."/>
            <person name="Murphy C."/>
            <person name="Pearson M."/>
            <person name="Poon T.W."/>
            <person name="Priest M."/>
            <person name="Roberts A."/>
            <person name="Saif S."/>
            <person name="Shea T."/>
            <person name="Sisk P."/>
            <person name="Sykes S."/>
            <person name="Wortman J."/>
            <person name="Nusbaum C."/>
            <person name="Birren B."/>
        </authorList>
    </citation>
    <scope>NUCLEOTIDE SEQUENCE [LARGE SCALE GENOMIC DNA]</scope>
    <source>
        <strain evidence="3 4">CBS 101466</strain>
    </source>
</reference>
<dbReference type="eggNOG" id="ENOG502SVBB">
    <property type="taxonomic scope" value="Eukaryota"/>
</dbReference>
<dbReference type="HOGENOM" id="CLU_025796_0_0_1"/>
<keyword evidence="2" id="KW-1133">Transmembrane helix</keyword>
<dbReference type="OrthoDB" id="10071171at2759"/>